<dbReference type="SUPFAM" id="SSF54913">
    <property type="entry name" value="GlnB-like"/>
    <property type="match status" value="1"/>
</dbReference>
<name>A0A9J9QD52_ACIET</name>
<dbReference type="Gene3D" id="3.30.70.120">
    <property type="match status" value="1"/>
</dbReference>
<evidence type="ECO:0000313" key="3">
    <source>
        <dbReference type="Proteomes" id="UP000000450"/>
    </source>
</evidence>
<sequence>MTSSPEAQIAVVTTTVGDAAAAHRLASGAVQARLAACVQVEALTSHYVWQGVQQAEAEWRLVCKTLLSAAPALRDWLRAQHPYEVPQLLTHAVQAEQDYVLWVAQQVDPASIAGPGQAPR</sequence>
<dbReference type="GO" id="GO:0005507">
    <property type="term" value="F:copper ion binding"/>
    <property type="evidence" value="ECO:0007669"/>
    <property type="project" value="TreeGrafter"/>
</dbReference>
<dbReference type="AlphaFoldDB" id="A0A9J9QD52"/>
<dbReference type="KEGG" id="dia:Dtpsy_2844"/>
<evidence type="ECO:0000313" key="2">
    <source>
        <dbReference type="EMBL" id="ACM34278.1"/>
    </source>
</evidence>
<dbReference type="PANTHER" id="PTHR23419:SF8">
    <property type="entry name" value="FI09726P"/>
    <property type="match status" value="1"/>
</dbReference>
<reference evidence="2 3" key="1">
    <citation type="journal article" date="2010" name="J. Bacteriol.">
        <title>Completed genome sequence of the anaerobic iron-oxidizing bacterium Acidovorax ebreus strain TPSY.</title>
        <authorList>
            <person name="Byrne-Bailey K.G."/>
            <person name="Weber K.A."/>
            <person name="Chair A.H."/>
            <person name="Bose S."/>
            <person name="Knox T."/>
            <person name="Spanbauer T.L."/>
            <person name="Chertkov O."/>
            <person name="Coates J.D."/>
        </authorList>
    </citation>
    <scope>NUCLEOTIDE SEQUENCE [LARGE SCALE GENOMIC DNA]</scope>
    <source>
        <strain evidence="2 3">TPSY</strain>
    </source>
</reference>
<comment type="similarity">
    <text evidence="1">Belongs to the CutA family.</text>
</comment>
<evidence type="ECO:0000256" key="1">
    <source>
        <dbReference type="ARBA" id="ARBA00010169"/>
    </source>
</evidence>
<dbReference type="InterPro" id="IPR015867">
    <property type="entry name" value="N-reg_PII/ATP_PRibTrfase_C"/>
</dbReference>
<dbReference type="GO" id="GO:0010038">
    <property type="term" value="P:response to metal ion"/>
    <property type="evidence" value="ECO:0007669"/>
    <property type="project" value="InterPro"/>
</dbReference>
<dbReference type="RefSeq" id="WP_015914152.1">
    <property type="nucleotide sequence ID" value="NC_011992.1"/>
</dbReference>
<accession>A0A9J9QD52</accession>
<dbReference type="Pfam" id="PF03091">
    <property type="entry name" value="CutA1"/>
    <property type="match status" value="1"/>
</dbReference>
<protein>
    <submittedName>
        <fullName evidence="2">CutA1 divalent ion tolerance protein</fullName>
    </submittedName>
</protein>
<dbReference type="Proteomes" id="UP000000450">
    <property type="component" value="Chromosome"/>
</dbReference>
<dbReference type="EMBL" id="CP001392">
    <property type="protein sequence ID" value="ACM34278.1"/>
    <property type="molecule type" value="Genomic_DNA"/>
</dbReference>
<proteinExistence type="inferred from homology"/>
<organism evidence="2 3">
    <name type="scientific">Acidovorax ebreus (strain TPSY)</name>
    <name type="common">Diaphorobacter sp. (strain TPSY)</name>
    <dbReference type="NCBI Taxonomy" id="535289"/>
    <lineage>
        <taxon>Bacteria</taxon>
        <taxon>Pseudomonadati</taxon>
        <taxon>Pseudomonadota</taxon>
        <taxon>Betaproteobacteria</taxon>
        <taxon>Burkholderiales</taxon>
        <taxon>Comamonadaceae</taxon>
        <taxon>Diaphorobacter</taxon>
    </lineage>
</organism>
<dbReference type="PANTHER" id="PTHR23419">
    <property type="entry name" value="DIVALENT CATION TOLERANCE CUTA-RELATED"/>
    <property type="match status" value="1"/>
</dbReference>
<dbReference type="InterPro" id="IPR004323">
    <property type="entry name" value="Ion_tolerance_CutA"/>
</dbReference>
<gene>
    <name evidence="2" type="ordered locus">Dtpsy_2844</name>
</gene>
<keyword evidence="3" id="KW-1185">Reference proteome</keyword>
<dbReference type="InterPro" id="IPR011322">
    <property type="entry name" value="N-reg_PII-like_a/b"/>
</dbReference>